<dbReference type="PANTHER" id="PTHR11717:SF31">
    <property type="entry name" value="LOW MOLECULAR WEIGHT PROTEIN-TYROSINE-PHOSPHATASE ETP-RELATED"/>
    <property type="match status" value="1"/>
</dbReference>
<dbReference type="InterPro" id="IPR036196">
    <property type="entry name" value="Ptyr_pPase_sf"/>
</dbReference>
<dbReference type="Pfam" id="PF01451">
    <property type="entry name" value="LMWPc"/>
    <property type="match status" value="1"/>
</dbReference>
<organism evidence="2 3">
    <name type="scientific">Bifidobacterium callitrichidarum</name>
    <dbReference type="NCBI Taxonomy" id="2052941"/>
    <lineage>
        <taxon>Bacteria</taxon>
        <taxon>Bacillati</taxon>
        <taxon>Actinomycetota</taxon>
        <taxon>Actinomycetes</taxon>
        <taxon>Bifidobacteriales</taxon>
        <taxon>Bifidobacteriaceae</taxon>
        <taxon>Bifidobacterium</taxon>
    </lineage>
</organism>
<dbReference type="SUPFAM" id="SSF52788">
    <property type="entry name" value="Phosphotyrosine protein phosphatases I"/>
    <property type="match status" value="1"/>
</dbReference>
<dbReference type="Proteomes" id="UP000245876">
    <property type="component" value="Unassembled WGS sequence"/>
</dbReference>
<sequence>MQLLFVCTGNQCRSVMAEYYCRFRLTQFGNDAENTTDAVTVSSAGTLQYPPHAADPLAIDMLASDGIDATAHRSAPISAEITRTANLILCFERAQIAELLGQNPAAVRKTFLFDDFVNACAYLGNQGPIPGDSIEAKLREVADSMSMIRPFLPVAHETVDPHRQSREVFEQVYAEIKHGIDTIFHTIGE</sequence>
<dbReference type="SMART" id="SM00226">
    <property type="entry name" value="LMWPc"/>
    <property type="match status" value="1"/>
</dbReference>
<reference evidence="2 3" key="1">
    <citation type="journal article" date="2018" name="Int. J. Syst. Evol. Microbiol.">
        <title>Bifidobacterium callitrichidarum sp. nov. from the faeces of the emperor tamarin (Saguinus imperator).</title>
        <authorList>
            <person name="Modesto M."/>
            <person name="Michelini S."/>
            <person name="Sansosti M.C."/>
            <person name="De Filippo C."/>
            <person name="Cavalieri D."/>
            <person name="Qvirist L."/>
            <person name="Andlid T."/>
            <person name="Spiezio C."/>
            <person name="Sandri C."/>
            <person name="Pascarelli S."/>
            <person name="Sgorbati B."/>
            <person name="Mattarelli P."/>
        </authorList>
    </citation>
    <scope>NUCLEOTIDE SEQUENCE [LARGE SCALE GENOMIC DNA]</scope>
    <source>
        <strain evidence="2 3">TRI 5</strain>
    </source>
</reference>
<gene>
    <name evidence="2" type="ORF">DF196_11290</name>
</gene>
<dbReference type="AlphaFoldDB" id="A0A2U2N1L2"/>
<keyword evidence="3" id="KW-1185">Reference proteome</keyword>
<feature type="domain" description="Phosphotyrosine protein phosphatase I" evidence="1">
    <location>
        <begin position="1"/>
        <end position="186"/>
    </location>
</feature>
<name>A0A2U2N1L2_9BIFI</name>
<protein>
    <submittedName>
        <fullName evidence="2">Protein tyrosine phosphatase</fullName>
    </submittedName>
</protein>
<evidence type="ECO:0000313" key="3">
    <source>
        <dbReference type="Proteomes" id="UP000245876"/>
    </source>
</evidence>
<dbReference type="PANTHER" id="PTHR11717">
    <property type="entry name" value="LOW MOLECULAR WEIGHT PROTEIN TYROSINE PHOSPHATASE"/>
    <property type="match status" value="1"/>
</dbReference>
<dbReference type="RefSeq" id="WP_109057903.1">
    <property type="nucleotide sequence ID" value="NZ_QFFM01000029.1"/>
</dbReference>
<dbReference type="Gene3D" id="3.40.50.2300">
    <property type="match status" value="1"/>
</dbReference>
<dbReference type="GO" id="GO:0004725">
    <property type="term" value="F:protein tyrosine phosphatase activity"/>
    <property type="evidence" value="ECO:0007669"/>
    <property type="project" value="TreeGrafter"/>
</dbReference>
<comment type="caution">
    <text evidence="2">The sequence shown here is derived from an EMBL/GenBank/DDBJ whole genome shotgun (WGS) entry which is preliminary data.</text>
</comment>
<dbReference type="InterPro" id="IPR050438">
    <property type="entry name" value="LMW_PTPase"/>
</dbReference>
<evidence type="ECO:0000313" key="2">
    <source>
        <dbReference type="EMBL" id="PWG63066.1"/>
    </source>
</evidence>
<dbReference type="EMBL" id="QFFM01000029">
    <property type="protein sequence ID" value="PWG63066.1"/>
    <property type="molecule type" value="Genomic_DNA"/>
</dbReference>
<evidence type="ECO:0000259" key="1">
    <source>
        <dbReference type="SMART" id="SM00226"/>
    </source>
</evidence>
<proteinExistence type="predicted"/>
<dbReference type="InterPro" id="IPR023485">
    <property type="entry name" value="Ptyr_pPase"/>
</dbReference>
<accession>A0A2U2N1L2</accession>
<dbReference type="OrthoDB" id="9784339at2"/>